<dbReference type="Proteomes" id="UP000564033">
    <property type="component" value="Unassembled WGS sequence"/>
</dbReference>
<comment type="caution">
    <text evidence="1">The sequence shown here is derived from an EMBL/GenBank/DDBJ whole genome shotgun (WGS) entry which is preliminary data.</text>
</comment>
<name>A0A847VDE7_9BACT</name>
<evidence type="ECO:0000313" key="1">
    <source>
        <dbReference type="EMBL" id="NLZ24524.1"/>
    </source>
</evidence>
<evidence type="ECO:0000313" key="2">
    <source>
        <dbReference type="Proteomes" id="UP000564033"/>
    </source>
</evidence>
<gene>
    <name evidence="1" type="ORF">GX888_02140</name>
</gene>
<protein>
    <submittedName>
        <fullName evidence="1">Uncharacterized protein</fullName>
    </submittedName>
</protein>
<proteinExistence type="predicted"/>
<dbReference type="EMBL" id="JAAZIL010000052">
    <property type="protein sequence ID" value="NLZ24524.1"/>
    <property type="molecule type" value="Genomic_DNA"/>
</dbReference>
<accession>A0A847VDE7</accession>
<organism evidence="1 2">
    <name type="scientific">Candidatus Dojkabacteria bacterium</name>
    <dbReference type="NCBI Taxonomy" id="2099670"/>
    <lineage>
        <taxon>Bacteria</taxon>
        <taxon>Candidatus Dojkabacteria</taxon>
    </lineage>
</organism>
<dbReference type="AlphaFoldDB" id="A0A847VDE7"/>
<reference evidence="1 2" key="1">
    <citation type="journal article" date="2020" name="Biotechnol. Biofuels">
        <title>New insights from the biogas microbiome by comprehensive genome-resolved metagenomics of nearly 1600 species originating from multiple anaerobic digesters.</title>
        <authorList>
            <person name="Campanaro S."/>
            <person name="Treu L."/>
            <person name="Rodriguez-R L.M."/>
            <person name="Kovalovszki A."/>
            <person name="Ziels R.M."/>
            <person name="Maus I."/>
            <person name="Zhu X."/>
            <person name="Kougias P.G."/>
            <person name="Basile A."/>
            <person name="Luo G."/>
            <person name="Schluter A."/>
            <person name="Konstantinidis K.T."/>
            <person name="Angelidaki I."/>
        </authorList>
    </citation>
    <scope>NUCLEOTIDE SEQUENCE [LARGE SCALE GENOMIC DNA]</scope>
    <source>
        <strain evidence="1">AS19jrsBPTG_9</strain>
    </source>
</reference>
<sequence length="46" mass="5310">MNDINLFVTQDGWKKVKKLDSNILKNGNDVSGFNFISLEDLIKLKR</sequence>